<name>A0A7Z7IHG6_9MYCO</name>
<keyword evidence="1" id="KW-0812">Transmembrane</keyword>
<dbReference type="Pfam" id="PF10708">
    <property type="entry name" value="DUF2510"/>
    <property type="match status" value="1"/>
</dbReference>
<organism evidence="3 4">
    <name type="scientific">Mycobacterium simulans</name>
    <dbReference type="NCBI Taxonomy" id="627089"/>
    <lineage>
        <taxon>Bacteria</taxon>
        <taxon>Bacillati</taxon>
        <taxon>Actinomycetota</taxon>
        <taxon>Actinomycetes</taxon>
        <taxon>Mycobacteriales</taxon>
        <taxon>Mycobacteriaceae</taxon>
        <taxon>Mycobacterium</taxon>
    </lineage>
</organism>
<feature type="transmembrane region" description="Helical" evidence="1">
    <location>
        <begin position="59"/>
        <end position="79"/>
    </location>
</feature>
<feature type="domain" description="DUF2510" evidence="2">
    <location>
        <begin position="103"/>
        <end position="128"/>
    </location>
</feature>
<evidence type="ECO:0000313" key="4">
    <source>
        <dbReference type="Proteomes" id="UP000554965"/>
    </source>
</evidence>
<gene>
    <name evidence="3" type="ORF">MSIMFB_01056</name>
</gene>
<comment type="caution">
    <text evidence="3">The sequence shown here is derived from an EMBL/GenBank/DDBJ whole genome shotgun (WGS) entry which is preliminary data.</text>
</comment>
<dbReference type="AlphaFoldDB" id="A0A7Z7IHG6"/>
<protein>
    <recommendedName>
        <fullName evidence="2">DUF2510 domain-containing protein</fullName>
    </recommendedName>
</protein>
<dbReference type="InterPro" id="IPR018929">
    <property type="entry name" value="DUF2510"/>
</dbReference>
<dbReference type="EMBL" id="OCTY01000002">
    <property type="protein sequence ID" value="SOJ53555.1"/>
    <property type="molecule type" value="Genomic_DNA"/>
</dbReference>
<keyword evidence="1" id="KW-1133">Transmembrane helix</keyword>
<keyword evidence="4" id="KW-1185">Reference proteome</keyword>
<evidence type="ECO:0000313" key="3">
    <source>
        <dbReference type="EMBL" id="SOJ53555.1"/>
    </source>
</evidence>
<accession>A0A7Z7IHG6</accession>
<dbReference type="Proteomes" id="UP000554965">
    <property type="component" value="Unassembled WGS sequence"/>
</dbReference>
<dbReference type="RefSeq" id="WP_260860960.1">
    <property type="nucleotide sequence ID" value="NZ_OCTY01000002.1"/>
</dbReference>
<keyword evidence="1" id="KW-0472">Membrane</keyword>
<reference evidence="3 4" key="1">
    <citation type="submission" date="2017-10" db="EMBL/GenBank/DDBJ databases">
        <authorList>
            <consortium name="Urmite Genomes"/>
        </authorList>
    </citation>
    <scope>NUCLEOTIDE SEQUENCE [LARGE SCALE GENOMIC DNA]</scope>
    <source>
        <strain evidence="3 4">FB-527</strain>
    </source>
</reference>
<evidence type="ECO:0000259" key="2">
    <source>
        <dbReference type="Pfam" id="PF10708"/>
    </source>
</evidence>
<sequence>MSYPFHPPGHQRQPDLFHLRLIEHIGAVIFWQQRTYTFTGTIEQCEAAYRRAQTQNLAVGWWSLASLLVMNWIALFSNLSAIRKLRALAQQPPKAALPAPSPAGWYRDPSGPGHRYWDGVTWTRWTHPR</sequence>
<evidence type="ECO:0000256" key="1">
    <source>
        <dbReference type="SAM" id="Phobius"/>
    </source>
</evidence>
<proteinExistence type="predicted"/>